<dbReference type="Pfam" id="PF00440">
    <property type="entry name" value="TetR_N"/>
    <property type="match status" value="1"/>
</dbReference>
<evidence type="ECO:0000313" key="6">
    <source>
        <dbReference type="EMBL" id="SFT96652.1"/>
    </source>
</evidence>
<dbReference type="InterPro" id="IPR009057">
    <property type="entry name" value="Homeodomain-like_sf"/>
</dbReference>
<dbReference type="STRING" id="305507.SAMN04489724_3028"/>
<gene>
    <name evidence="6" type="ORF">SAMN04489724_3028</name>
</gene>
<evidence type="ECO:0000256" key="1">
    <source>
        <dbReference type="ARBA" id="ARBA00023015"/>
    </source>
</evidence>
<dbReference type="InterPro" id="IPR036271">
    <property type="entry name" value="Tet_transcr_reg_TetR-rel_C_sf"/>
</dbReference>
<dbReference type="PANTHER" id="PTHR47506:SF1">
    <property type="entry name" value="HTH-TYPE TRANSCRIPTIONAL REGULATOR YJDC"/>
    <property type="match status" value="1"/>
</dbReference>
<dbReference type="Gene3D" id="1.10.10.60">
    <property type="entry name" value="Homeodomain-like"/>
    <property type="match status" value="1"/>
</dbReference>
<evidence type="ECO:0000259" key="5">
    <source>
        <dbReference type="Pfam" id="PF16925"/>
    </source>
</evidence>
<feature type="domain" description="HTH tetR-type" evidence="4">
    <location>
        <begin position="13"/>
        <end position="58"/>
    </location>
</feature>
<dbReference type="InterPro" id="IPR001647">
    <property type="entry name" value="HTH_TetR"/>
</dbReference>
<dbReference type="SUPFAM" id="SSF46689">
    <property type="entry name" value="Homeodomain-like"/>
    <property type="match status" value="1"/>
</dbReference>
<keyword evidence="1" id="KW-0805">Transcription regulation</keyword>
<dbReference type="AlphaFoldDB" id="A0A1I7CB59"/>
<evidence type="ECO:0000256" key="3">
    <source>
        <dbReference type="ARBA" id="ARBA00023163"/>
    </source>
</evidence>
<proteinExistence type="predicted"/>
<dbReference type="OrthoDB" id="9795242at2"/>
<dbReference type="Proteomes" id="UP000199673">
    <property type="component" value="Unassembled WGS sequence"/>
</dbReference>
<dbReference type="EMBL" id="FPBF01000004">
    <property type="protein sequence ID" value="SFT96652.1"/>
    <property type="molecule type" value="Genomic_DNA"/>
</dbReference>
<dbReference type="SUPFAM" id="SSF48498">
    <property type="entry name" value="Tetracyclin repressor-like, C-terminal domain"/>
    <property type="match status" value="1"/>
</dbReference>
<dbReference type="PANTHER" id="PTHR47506">
    <property type="entry name" value="TRANSCRIPTIONAL REGULATORY PROTEIN"/>
    <property type="match status" value="1"/>
</dbReference>
<evidence type="ECO:0000259" key="4">
    <source>
        <dbReference type="Pfam" id="PF00440"/>
    </source>
</evidence>
<dbReference type="GO" id="GO:0003677">
    <property type="term" value="F:DNA binding"/>
    <property type="evidence" value="ECO:0007669"/>
    <property type="project" value="UniProtKB-KW"/>
</dbReference>
<feature type="domain" description="Tetracyclin repressor-like C-terminal" evidence="5">
    <location>
        <begin position="86"/>
        <end position="183"/>
    </location>
</feature>
<dbReference type="Pfam" id="PF16925">
    <property type="entry name" value="TetR_C_13"/>
    <property type="match status" value="1"/>
</dbReference>
<name>A0A1I7CB59_9BACT</name>
<accession>A0A1I7CB59</accession>
<reference evidence="7" key="1">
    <citation type="submission" date="2016-10" db="EMBL/GenBank/DDBJ databases">
        <authorList>
            <person name="Varghese N."/>
            <person name="Submissions S."/>
        </authorList>
    </citation>
    <scope>NUCLEOTIDE SEQUENCE [LARGE SCALE GENOMIC DNA]</scope>
    <source>
        <strain evidence="7">DSM 23445</strain>
    </source>
</reference>
<keyword evidence="2" id="KW-0238">DNA-binding</keyword>
<dbReference type="Gene3D" id="1.10.357.10">
    <property type="entry name" value="Tetracycline Repressor, domain 2"/>
    <property type="match status" value="1"/>
</dbReference>
<keyword evidence="3" id="KW-0804">Transcription</keyword>
<evidence type="ECO:0000256" key="2">
    <source>
        <dbReference type="ARBA" id="ARBA00023125"/>
    </source>
</evidence>
<sequence>MRGRPTQHNNKHLIEKAQDIFWKKGYTATSMGDLLEATGTGSGSFYNTFKGGKKEVFRKAILQRREAFHLFQKGLNESEAPLDLIKDFFRNIADAENETHLKGCIIANSVVEMTFVDQDLEMEAITILKEVEQMFSDTIQKAQDSGKIQNRTDAKILGRYLITFWCGLNTLRRMYPDPDILQQQIEMQLAAIS</sequence>
<dbReference type="InterPro" id="IPR011075">
    <property type="entry name" value="TetR_C"/>
</dbReference>
<keyword evidence="7" id="KW-1185">Reference proteome</keyword>
<organism evidence="6 7">
    <name type="scientific">Algoriphagus locisalis</name>
    <dbReference type="NCBI Taxonomy" id="305507"/>
    <lineage>
        <taxon>Bacteria</taxon>
        <taxon>Pseudomonadati</taxon>
        <taxon>Bacteroidota</taxon>
        <taxon>Cytophagia</taxon>
        <taxon>Cytophagales</taxon>
        <taxon>Cyclobacteriaceae</taxon>
        <taxon>Algoriphagus</taxon>
    </lineage>
</organism>
<dbReference type="RefSeq" id="WP_091694846.1">
    <property type="nucleotide sequence ID" value="NZ_FPBF01000004.1"/>
</dbReference>
<evidence type="ECO:0000313" key="7">
    <source>
        <dbReference type="Proteomes" id="UP000199673"/>
    </source>
</evidence>
<protein>
    <submittedName>
        <fullName evidence="6">Transcriptional regulator, TetR family</fullName>
    </submittedName>
</protein>